<keyword evidence="2" id="KW-1185">Reference proteome</keyword>
<organism evidence="1 2">
    <name type="scientific">Pseudofrankia asymbiotica</name>
    <dbReference type="NCBI Taxonomy" id="1834516"/>
    <lineage>
        <taxon>Bacteria</taxon>
        <taxon>Bacillati</taxon>
        <taxon>Actinomycetota</taxon>
        <taxon>Actinomycetes</taxon>
        <taxon>Frankiales</taxon>
        <taxon>Frankiaceae</taxon>
        <taxon>Pseudofrankia</taxon>
    </lineage>
</organism>
<sequence length="186" mass="19539">MPRDDEVTVVTSGIDTTVADVSGTGPVVIWVLDHGRDIEAADPSAWLEGHHLRVTLPSADVPVAAGPPFSPIGPAELQSADVLVQPGGDGQDDLARCLRLLRSHPGRGVTAAGDVGRCVVVARYAQPLRIAADLPAPVVASAVHGWISSWWWARRRRPLAGLAARPLSIDYAGQRHPAAVTLAPSL</sequence>
<accession>A0A1V2IIS7</accession>
<dbReference type="RefSeq" id="WP_076813543.1">
    <property type="nucleotide sequence ID" value="NZ_MOMC01000008.1"/>
</dbReference>
<dbReference type="AlphaFoldDB" id="A0A1V2IIS7"/>
<reference evidence="2" key="1">
    <citation type="submission" date="2016-10" db="EMBL/GenBank/DDBJ databases">
        <title>Frankia sp. NRRL B-16386 Genome sequencing.</title>
        <authorList>
            <person name="Ghodhbane-Gtari F."/>
            <person name="Swanson E."/>
            <person name="Gueddou A."/>
            <person name="Hezbri K."/>
            <person name="Ktari K."/>
            <person name="Nouioui I."/>
            <person name="Morris K."/>
            <person name="Simpson S."/>
            <person name="Abebe-Akele F."/>
            <person name="Thomas K."/>
            <person name="Gtari M."/>
            <person name="Tisa L.S."/>
        </authorList>
    </citation>
    <scope>NUCLEOTIDE SEQUENCE [LARGE SCALE GENOMIC DNA]</scope>
    <source>
        <strain evidence="2">NRRL B-16386</strain>
    </source>
</reference>
<proteinExistence type="predicted"/>
<evidence type="ECO:0000313" key="1">
    <source>
        <dbReference type="EMBL" id="ONH32829.1"/>
    </source>
</evidence>
<dbReference type="EMBL" id="MOMC01000008">
    <property type="protein sequence ID" value="ONH32829.1"/>
    <property type="molecule type" value="Genomic_DNA"/>
</dbReference>
<evidence type="ECO:0000313" key="2">
    <source>
        <dbReference type="Proteomes" id="UP000188929"/>
    </source>
</evidence>
<comment type="caution">
    <text evidence="1">The sequence shown here is derived from an EMBL/GenBank/DDBJ whole genome shotgun (WGS) entry which is preliminary data.</text>
</comment>
<protein>
    <submittedName>
        <fullName evidence="1">Uncharacterized protein</fullName>
    </submittedName>
</protein>
<name>A0A1V2IIS7_9ACTN</name>
<dbReference type="Proteomes" id="UP000188929">
    <property type="component" value="Unassembled WGS sequence"/>
</dbReference>
<gene>
    <name evidence="1" type="ORF">BL253_03650</name>
</gene>
<dbReference type="STRING" id="1834516.BL253_03650"/>